<dbReference type="Proteomes" id="UP000177625">
    <property type="component" value="Unassembled WGS sequence"/>
</dbReference>
<reference evidence="2" key="1">
    <citation type="submission" date="2016-03" db="EMBL/GenBank/DDBJ databases">
        <authorList>
            <person name="Guldener U."/>
        </authorList>
    </citation>
    <scope>NUCLEOTIDE SEQUENCE [LARGE SCALE GENOMIC DNA]</scope>
</reference>
<evidence type="ECO:0000313" key="2">
    <source>
        <dbReference type="Proteomes" id="UP000177625"/>
    </source>
</evidence>
<keyword evidence="2" id="KW-1185">Reference proteome</keyword>
<proteinExistence type="predicted"/>
<evidence type="ECO:0000313" key="1">
    <source>
        <dbReference type="EMBL" id="CZT41477.1"/>
    </source>
</evidence>
<gene>
    <name evidence="1" type="ORF">RSE6_01219</name>
</gene>
<protein>
    <submittedName>
        <fullName evidence="1">Uncharacterized protein</fullName>
    </submittedName>
</protein>
<name>A0A1E1LX77_RHYSE</name>
<accession>A0A1E1LX77</accession>
<dbReference type="AlphaFoldDB" id="A0A1E1LX77"/>
<sequence>MTPLLLGYLDIRREGYLSPTGPYHFTFGCRWENFTAYNAGILINVVGLVGVIKGMVPVLNLSTIQNSSAKGFIVARSVYCLLCKFFPVSPTDDAWLEVGDQVECMSFVFGAGSEHGDEAGGKELISGVRWDDQERL</sequence>
<organism evidence="1 2">
    <name type="scientific">Rhynchosporium secalis</name>
    <name type="common">Barley scald fungus</name>
    <dbReference type="NCBI Taxonomy" id="38038"/>
    <lineage>
        <taxon>Eukaryota</taxon>
        <taxon>Fungi</taxon>
        <taxon>Dikarya</taxon>
        <taxon>Ascomycota</taxon>
        <taxon>Pezizomycotina</taxon>
        <taxon>Leotiomycetes</taxon>
        <taxon>Helotiales</taxon>
        <taxon>Ploettnerulaceae</taxon>
        <taxon>Rhynchosporium</taxon>
    </lineage>
</organism>
<dbReference type="EMBL" id="FJVC01000036">
    <property type="protein sequence ID" value="CZT41477.1"/>
    <property type="molecule type" value="Genomic_DNA"/>
</dbReference>